<protein>
    <submittedName>
        <fullName evidence="3">Nitrile hydratase subunit beta</fullName>
    </submittedName>
</protein>
<dbReference type="OrthoDB" id="3478924at2"/>
<sequence length="132" mass="14523">MDPGDRRQPPALGHRHRSRARRGTRPRGRHGGGRGRVSGGFDAGAPVRVRDAWPERFGTVHQRTPHYLRGREGRVLRRLGAFPNPEGLAFGAPAPVVPLYHVAFAASALWPDAAGDGDLLVEIYEHWLESTP</sequence>
<keyword evidence="4" id="KW-1185">Reference proteome</keyword>
<dbReference type="EMBL" id="QYBB01000010">
    <property type="protein sequence ID" value="RYC32033.1"/>
    <property type="molecule type" value="Genomic_DNA"/>
</dbReference>
<dbReference type="Pfam" id="PF02211">
    <property type="entry name" value="NHase_beta_C"/>
    <property type="match status" value="1"/>
</dbReference>
<proteinExistence type="predicted"/>
<gene>
    <name evidence="3" type="ORF">D3273_11355</name>
</gene>
<accession>A0A4Q2U616</accession>
<dbReference type="SUPFAM" id="SSF50090">
    <property type="entry name" value="Electron transport accessory proteins"/>
    <property type="match status" value="1"/>
</dbReference>
<dbReference type="InterPro" id="IPR024690">
    <property type="entry name" value="CN_hydtase_beta_dom_C"/>
</dbReference>
<feature type="domain" description="Nitrile hydratase beta subunit" evidence="2">
    <location>
        <begin position="40"/>
        <end position="129"/>
    </location>
</feature>
<feature type="compositionally biased region" description="Basic residues" evidence="1">
    <location>
        <begin position="13"/>
        <end position="33"/>
    </location>
</feature>
<dbReference type="InterPro" id="IPR008990">
    <property type="entry name" value="Elect_transpt_acc-like_dom_sf"/>
</dbReference>
<dbReference type="Proteomes" id="UP000290759">
    <property type="component" value="Unassembled WGS sequence"/>
</dbReference>
<evidence type="ECO:0000259" key="2">
    <source>
        <dbReference type="Pfam" id="PF02211"/>
    </source>
</evidence>
<evidence type="ECO:0000256" key="1">
    <source>
        <dbReference type="SAM" id="MobiDB-lite"/>
    </source>
</evidence>
<dbReference type="Gene3D" id="2.30.30.50">
    <property type="match status" value="1"/>
</dbReference>
<feature type="region of interest" description="Disordered" evidence="1">
    <location>
        <begin position="1"/>
        <end position="44"/>
    </location>
</feature>
<dbReference type="AlphaFoldDB" id="A0A4Q2U616"/>
<reference evidence="3 4" key="1">
    <citation type="submission" date="2018-12" db="EMBL/GenBank/DDBJ databases">
        <authorList>
            <person name="Grouzdev D.S."/>
            <person name="Krutkina M.S."/>
        </authorList>
    </citation>
    <scope>NUCLEOTIDE SEQUENCE [LARGE SCALE GENOMIC DNA]</scope>
    <source>
        <strain evidence="3 4">RmlP026</strain>
    </source>
</reference>
<evidence type="ECO:0000313" key="3">
    <source>
        <dbReference type="EMBL" id="RYC32033.1"/>
    </source>
</evidence>
<name>A0A4Q2U616_9HYPH</name>
<organism evidence="3 4">
    <name type="scientific">Lichenibacterium minor</name>
    <dbReference type="NCBI Taxonomy" id="2316528"/>
    <lineage>
        <taxon>Bacteria</taxon>
        <taxon>Pseudomonadati</taxon>
        <taxon>Pseudomonadota</taxon>
        <taxon>Alphaproteobacteria</taxon>
        <taxon>Hyphomicrobiales</taxon>
        <taxon>Lichenihabitantaceae</taxon>
        <taxon>Lichenibacterium</taxon>
    </lineage>
</organism>
<evidence type="ECO:0000313" key="4">
    <source>
        <dbReference type="Proteomes" id="UP000290759"/>
    </source>
</evidence>
<comment type="caution">
    <text evidence="3">The sequence shown here is derived from an EMBL/GenBank/DDBJ whole genome shotgun (WGS) entry which is preliminary data.</text>
</comment>
<reference evidence="3 4" key="2">
    <citation type="submission" date="2019-02" db="EMBL/GenBank/DDBJ databases">
        <title>'Lichenibacterium ramalinii' gen. nov. sp. nov., 'Lichenibacterium minor' gen. nov. sp. nov.</title>
        <authorList>
            <person name="Pankratov T."/>
        </authorList>
    </citation>
    <scope>NUCLEOTIDE SEQUENCE [LARGE SCALE GENOMIC DNA]</scope>
    <source>
        <strain evidence="3 4">RmlP026</strain>
    </source>
</reference>